<keyword evidence="3" id="KW-1185">Reference proteome</keyword>
<organism evidence="2 3">
    <name type="scientific">Aphidius gifuensis</name>
    <name type="common">Parasitoid wasp</name>
    <dbReference type="NCBI Taxonomy" id="684658"/>
    <lineage>
        <taxon>Eukaryota</taxon>
        <taxon>Metazoa</taxon>
        <taxon>Ecdysozoa</taxon>
        <taxon>Arthropoda</taxon>
        <taxon>Hexapoda</taxon>
        <taxon>Insecta</taxon>
        <taxon>Pterygota</taxon>
        <taxon>Neoptera</taxon>
        <taxon>Endopterygota</taxon>
        <taxon>Hymenoptera</taxon>
        <taxon>Apocrita</taxon>
        <taxon>Ichneumonoidea</taxon>
        <taxon>Braconidae</taxon>
        <taxon>Aphidiinae</taxon>
        <taxon>Aphidius</taxon>
    </lineage>
</organism>
<dbReference type="AlphaFoldDB" id="A0A834Y1W8"/>
<keyword evidence="1" id="KW-0472">Membrane</keyword>
<keyword evidence="1" id="KW-1133">Transmembrane helix</keyword>
<dbReference type="Proteomes" id="UP000639338">
    <property type="component" value="Unassembled WGS sequence"/>
</dbReference>
<sequence>MAKNWQLGSFCGCSTLKTGTIFTGICGIVLSILTIIFIFITDMPLHTIIISLDRSIVRIIYLINLVMTIFISTLLIIGALQRKTFMMLPWVVLGIILAIGALISVIYTAVAYFLNGWMMAGIIFLIFGLIFVAAFTYLWFVVYSYFQQVKDEKARKGIDPYGRPYSYRQP</sequence>
<dbReference type="InterPro" id="IPR031720">
    <property type="entry name" value="DUF4728"/>
</dbReference>
<protein>
    <submittedName>
        <fullName evidence="2">Uncharacterized protein</fullName>
    </submittedName>
</protein>
<keyword evidence="1" id="KW-0812">Transmembrane</keyword>
<evidence type="ECO:0000256" key="1">
    <source>
        <dbReference type="SAM" id="Phobius"/>
    </source>
</evidence>
<dbReference type="OrthoDB" id="7700353at2759"/>
<accession>A0A834Y1W8</accession>
<feature type="transmembrane region" description="Helical" evidence="1">
    <location>
        <begin position="87"/>
        <end position="114"/>
    </location>
</feature>
<evidence type="ECO:0000313" key="2">
    <source>
        <dbReference type="EMBL" id="KAF7995529.1"/>
    </source>
</evidence>
<comment type="caution">
    <text evidence="2">The sequence shown here is derived from an EMBL/GenBank/DDBJ whole genome shotgun (WGS) entry which is preliminary data.</text>
</comment>
<proteinExistence type="predicted"/>
<dbReference type="EMBL" id="JACMRX010000002">
    <property type="protein sequence ID" value="KAF7995529.1"/>
    <property type="molecule type" value="Genomic_DNA"/>
</dbReference>
<evidence type="ECO:0000313" key="3">
    <source>
        <dbReference type="Proteomes" id="UP000639338"/>
    </source>
</evidence>
<dbReference type="PANTHER" id="PTHR34609:SF17">
    <property type="entry name" value="GEO08273P1-RELATED"/>
    <property type="match status" value="1"/>
</dbReference>
<dbReference type="Pfam" id="PF15860">
    <property type="entry name" value="DUF4728"/>
    <property type="match status" value="1"/>
</dbReference>
<dbReference type="PANTHER" id="PTHR34609">
    <property type="entry name" value="GEO08273P1-RELATED"/>
    <property type="match status" value="1"/>
</dbReference>
<dbReference type="InterPro" id="IPR053077">
    <property type="entry name" value="MARVEL_domain_protein_3"/>
</dbReference>
<gene>
    <name evidence="2" type="ORF">HCN44_006636</name>
</gene>
<name>A0A834Y1W8_APHGI</name>
<reference evidence="2 3" key="1">
    <citation type="submission" date="2020-08" db="EMBL/GenBank/DDBJ databases">
        <title>Aphidius gifuensis genome sequencing and assembly.</title>
        <authorList>
            <person name="Du Z."/>
        </authorList>
    </citation>
    <scope>NUCLEOTIDE SEQUENCE [LARGE SCALE GENOMIC DNA]</scope>
    <source>
        <strain evidence="2">YNYX2018</strain>
        <tissue evidence="2">Adults</tissue>
    </source>
</reference>
<feature type="transmembrane region" description="Helical" evidence="1">
    <location>
        <begin position="120"/>
        <end position="146"/>
    </location>
</feature>
<feature type="transmembrane region" description="Helical" evidence="1">
    <location>
        <begin position="21"/>
        <end position="40"/>
    </location>
</feature>
<feature type="transmembrane region" description="Helical" evidence="1">
    <location>
        <begin position="60"/>
        <end position="80"/>
    </location>
</feature>